<dbReference type="InterPro" id="IPR004017">
    <property type="entry name" value="Cys_rich_dom"/>
</dbReference>
<evidence type="ECO:0000256" key="2">
    <source>
        <dbReference type="SAM" id="MobiDB-lite"/>
    </source>
</evidence>
<dbReference type="Gene3D" id="1.20.1050.140">
    <property type="match status" value="1"/>
</dbReference>
<gene>
    <name evidence="4" type="ORF">DFE_2511</name>
</gene>
<feature type="domain" description="Cysteine-rich" evidence="3">
    <location>
        <begin position="145"/>
        <end position="234"/>
    </location>
</feature>
<reference evidence="4 5" key="1">
    <citation type="journal article" date="2018" name="Sci. Adv.">
        <title>Multi-heme cytochromes provide a pathway for survival in energy-limited environments.</title>
        <authorList>
            <person name="Deng X."/>
            <person name="Dohmae N."/>
            <person name="Nealson K.H."/>
            <person name="Hashimoto K."/>
            <person name="Okamoto A."/>
        </authorList>
    </citation>
    <scope>NUCLEOTIDE SEQUENCE [LARGE SCALE GENOMIC DNA]</scope>
    <source>
        <strain evidence="4 5">IS5</strain>
    </source>
</reference>
<feature type="region of interest" description="Disordered" evidence="2">
    <location>
        <begin position="294"/>
        <end position="323"/>
    </location>
</feature>
<dbReference type="EMBL" id="AP017378">
    <property type="protein sequence ID" value="BBD09237.1"/>
    <property type="molecule type" value="Genomic_DNA"/>
</dbReference>
<dbReference type="AlphaFoldDB" id="A0A2Z6B133"/>
<organism evidence="4 5">
    <name type="scientific">Desulfovibrio ferrophilus</name>
    <dbReference type="NCBI Taxonomy" id="241368"/>
    <lineage>
        <taxon>Bacteria</taxon>
        <taxon>Pseudomonadati</taxon>
        <taxon>Thermodesulfobacteriota</taxon>
        <taxon>Desulfovibrionia</taxon>
        <taxon>Desulfovibrionales</taxon>
        <taxon>Desulfovibrionaceae</taxon>
        <taxon>Desulfovibrio</taxon>
    </lineage>
</organism>
<dbReference type="PANTHER" id="PTHR42947:SF1">
    <property type="entry name" value="COB--COM HETERODISULFIDE REDUCTASE SUBUNIT B 1"/>
    <property type="match status" value="1"/>
</dbReference>
<accession>A0A2Z6B133</accession>
<evidence type="ECO:0000313" key="5">
    <source>
        <dbReference type="Proteomes" id="UP000269883"/>
    </source>
</evidence>
<evidence type="ECO:0000313" key="4">
    <source>
        <dbReference type="EMBL" id="BBD09237.1"/>
    </source>
</evidence>
<protein>
    <submittedName>
        <fullName evidence="4">CoB--CoM heterodisulfide reductase</fullName>
    </submittedName>
</protein>
<dbReference type="InterPro" id="IPR051278">
    <property type="entry name" value="HdrB/HdrD_reductase"/>
</dbReference>
<sequence>MRYAYFPGCKIPHHLPAYGQAVTALCDALKIDLAPLEFNCCGDPVRHRSFEAWALSAGRNLALAHGAGLPIMTPCKCCFGSLKHAAYWLRENHDLRAEVNATLSNEGLILPEEPQVFHLLTVLDQDVPPDELAARAGGRLCGLRVAAHYGCHALRPGNVTNFDDPLNPTIFERLLRRVGVTPVPWDLRLECCGHPLRGKRDKFSKALKERKLTDARQAGAQILATACTYCQMQFADNENGQPSAQEQTAVAAQDINNPPGNPPTAMLAAQLIGLGIGLSPEEVGLTKLPAPLVHPSSLGHEEHTRKITDGEPITANDSNATGR</sequence>
<dbReference type="KEGG" id="dfl:DFE_2511"/>
<dbReference type="Pfam" id="PF02754">
    <property type="entry name" value="CCG"/>
    <property type="match status" value="2"/>
</dbReference>
<keyword evidence="1" id="KW-0560">Oxidoreductase</keyword>
<dbReference type="GO" id="GO:0016491">
    <property type="term" value="F:oxidoreductase activity"/>
    <property type="evidence" value="ECO:0007669"/>
    <property type="project" value="UniProtKB-KW"/>
</dbReference>
<dbReference type="Proteomes" id="UP000269883">
    <property type="component" value="Chromosome"/>
</dbReference>
<evidence type="ECO:0000259" key="3">
    <source>
        <dbReference type="Pfam" id="PF02754"/>
    </source>
</evidence>
<proteinExistence type="predicted"/>
<keyword evidence="5" id="KW-1185">Reference proteome</keyword>
<dbReference type="PANTHER" id="PTHR42947">
    <property type="entry name" value="COB--COM HETERODISULFIDE REDUCTASE SUBUNIT B 1"/>
    <property type="match status" value="1"/>
</dbReference>
<evidence type="ECO:0000256" key="1">
    <source>
        <dbReference type="ARBA" id="ARBA00023002"/>
    </source>
</evidence>
<dbReference type="RefSeq" id="WP_126380031.1">
    <property type="nucleotide sequence ID" value="NZ_AP017378.1"/>
</dbReference>
<feature type="compositionally biased region" description="Basic and acidic residues" evidence="2">
    <location>
        <begin position="299"/>
        <end position="309"/>
    </location>
</feature>
<dbReference type="OrthoDB" id="9777685at2"/>
<feature type="domain" description="Cysteine-rich" evidence="3">
    <location>
        <begin position="3"/>
        <end position="83"/>
    </location>
</feature>
<name>A0A2Z6B133_9BACT</name>